<gene>
    <name evidence="1" type="ORF">HDG41_007101</name>
</gene>
<dbReference type="AlphaFoldDB" id="A0A7W8LDG6"/>
<evidence type="ECO:0000313" key="1">
    <source>
        <dbReference type="EMBL" id="MBB5405005.1"/>
    </source>
</evidence>
<name>A0A7W8LDG6_9BURK</name>
<comment type="caution">
    <text evidence="1">The sequence shown here is derived from an EMBL/GenBank/DDBJ whole genome shotgun (WGS) entry which is preliminary data.</text>
</comment>
<accession>A0A7W8LDG6</accession>
<reference evidence="1 2" key="1">
    <citation type="submission" date="2020-08" db="EMBL/GenBank/DDBJ databases">
        <title>Genomic Encyclopedia of Type Strains, Phase IV (KMG-V): Genome sequencing to study the core and pangenomes of soil and plant-associated prokaryotes.</title>
        <authorList>
            <person name="Whitman W."/>
        </authorList>
    </citation>
    <scope>NUCLEOTIDE SEQUENCE [LARGE SCALE GENOMIC DNA]</scope>
    <source>
        <strain evidence="1 2">JPY162</strain>
    </source>
</reference>
<dbReference type="Proteomes" id="UP000592820">
    <property type="component" value="Unassembled WGS sequence"/>
</dbReference>
<sequence>MPGTQTATIVMPGLAQQLAALRRQRDEIAAEVERLGLLTLFGRS</sequence>
<dbReference type="EMBL" id="JACHDE010000026">
    <property type="protein sequence ID" value="MBB5405005.1"/>
    <property type="molecule type" value="Genomic_DNA"/>
</dbReference>
<evidence type="ECO:0000313" key="2">
    <source>
        <dbReference type="Proteomes" id="UP000592820"/>
    </source>
</evidence>
<proteinExistence type="predicted"/>
<organism evidence="1 2">
    <name type="scientific">Paraburkholderia youngii</name>
    <dbReference type="NCBI Taxonomy" id="2782701"/>
    <lineage>
        <taxon>Bacteria</taxon>
        <taxon>Pseudomonadati</taxon>
        <taxon>Pseudomonadota</taxon>
        <taxon>Betaproteobacteria</taxon>
        <taxon>Burkholderiales</taxon>
        <taxon>Burkholderiaceae</taxon>
        <taxon>Paraburkholderia</taxon>
    </lineage>
</organism>
<protein>
    <submittedName>
        <fullName evidence="1">Uncharacterized protein</fullName>
    </submittedName>
</protein>